<dbReference type="CDD" id="cd06224">
    <property type="entry name" value="REM"/>
    <property type="match status" value="1"/>
</dbReference>
<dbReference type="Pfam" id="PF00618">
    <property type="entry name" value="RasGEF_N"/>
    <property type="match status" value="1"/>
</dbReference>
<evidence type="ECO:0000256" key="2">
    <source>
        <dbReference type="SAM" id="MobiDB-lite"/>
    </source>
</evidence>
<gene>
    <name evidence="4" type="ORF">IM811_008988</name>
</gene>
<sequence>MAPRSPSLHVHWDTTLGTLIVFSQRGVPHYEGISHRSFAKDLNTSLPRLGSRRPSTLKVPRSRLSRHTQPRTPTVTTAKANGTPLRLTFVTSHLVIEPAMFDDLTFKPACDDVSIVRYTSSTGVVSAATPARLVAEITSPSFLDYELISDFFLTFRAFLEPESLLQMLVARLRWATGRRDEIGMIVHVRSFVALRHWILNYFVDDFFSLTTASVSSCASLSTISSVILLRTTSTITGHN</sequence>
<name>A0A8H7NL79_BIOOC</name>
<proteinExistence type="predicted"/>
<keyword evidence="1" id="KW-0344">Guanine-nucleotide releasing factor</keyword>
<accession>A0A8H7NL79</accession>
<dbReference type="InterPro" id="IPR000651">
    <property type="entry name" value="Ras-like_Gua-exchang_fac_N"/>
</dbReference>
<dbReference type="PROSITE" id="PS50212">
    <property type="entry name" value="RASGEF_NTER"/>
    <property type="match status" value="1"/>
</dbReference>
<reference evidence="4" key="1">
    <citation type="submission" date="2020-10" db="EMBL/GenBank/DDBJ databases">
        <title>High-Quality Genome Resource of Clonostachys rosea strain S41 by Oxford Nanopore Long-Read Sequencing.</title>
        <authorList>
            <person name="Wang H."/>
        </authorList>
    </citation>
    <scope>NUCLEOTIDE SEQUENCE</scope>
    <source>
        <strain evidence="4">S41</strain>
    </source>
</reference>
<feature type="compositionally biased region" description="Basic residues" evidence="2">
    <location>
        <begin position="60"/>
        <end position="69"/>
    </location>
</feature>
<organism evidence="4 5">
    <name type="scientific">Bionectria ochroleuca</name>
    <name type="common">Gliocladium roseum</name>
    <dbReference type="NCBI Taxonomy" id="29856"/>
    <lineage>
        <taxon>Eukaryota</taxon>
        <taxon>Fungi</taxon>
        <taxon>Dikarya</taxon>
        <taxon>Ascomycota</taxon>
        <taxon>Pezizomycotina</taxon>
        <taxon>Sordariomycetes</taxon>
        <taxon>Hypocreomycetidae</taxon>
        <taxon>Hypocreales</taxon>
        <taxon>Bionectriaceae</taxon>
        <taxon>Clonostachys</taxon>
    </lineage>
</organism>
<evidence type="ECO:0000256" key="1">
    <source>
        <dbReference type="PROSITE-ProRule" id="PRU00135"/>
    </source>
</evidence>
<dbReference type="AlphaFoldDB" id="A0A8H7NL79"/>
<protein>
    <recommendedName>
        <fullName evidence="3">N-terminal Ras-GEF domain-containing protein</fullName>
    </recommendedName>
</protein>
<evidence type="ECO:0000313" key="5">
    <source>
        <dbReference type="Proteomes" id="UP000616885"/>
    </source>
</evidence>
<dbReference type="EMBL" id="JADCTT010000002">
    <property type="protein sequence ID" value="KAF9758044.1"/>
    <property type="molecule type" value="Genomic_DNA"/>
</dbReference>
<dbReference type="Proteomes" id="UP000616885">
    <property type="component" value="Unassembled WGS sequence"/>
</dbReference>
<feature type="region of interest" description="Disordered" evidence="2">
    <location>
        <begin position="49"/>
        <end position="73"/>
    </location>
</feature>
<dbReference type="SUPFAM" id="SSF48366">
    <property type="entry name" value="Ras GEF"/>
    <property type="match status" value="1"/>
</dbReference>
<evidence type="ECO:0000313" key="4">
    <source>
        <dbReference type="EMBL" id="KAF9758044.1"/>
    </source>
</evidence>
<dbReference type="GO" id="GO:0005085">
    <property type="term" value="F:guanyl-nucleotide exchange factor activity"/>
    <property type="evidence" value="ECO:0007669"/>
    <property type="project" value="UniProtKB-KW"/>
</dbReference>
<dbReference type="InterPro" id="IPR023578">
    <property type="entry name" value="Ras_GEF_dom_sf"/>
</dbReference>
<dbReference type="Gene3D" id="1.20.870.10">
    <property type="entry name" value="Son of sevenless (SoS) protein Chain: S domain 1"/>
    <property type="match status" value="1"/>
</dbReference>
<comment type="caution">
    <text evidence="4">The sequence shown here is derived from an EMBL/GenBank/DDBJ whole genome shotgun (WGS) entry which is preliminary data.</text>
</comment>
<evidence type="ECO:0000259" key="3">
    <source>
        <dbReference type="PROSITE" id="PS50212"/>
    </source>
</evidence>
<feature type="domain" description="N-terminal Ras-GEF" evidence="3">
    <location>
        <begin position="121"/>
        <end position="239"/>
    </location>
</feature>